<dbReference type="SMART" id="SM00894">
    <property type="entry name" value="Excalibur"/>
    <property type="match status" value="2"/>
</dbReference>
<evidence type="ECO:0000259" key="3">
    <source>
        <dbReference type="SMART" id="SM00894"/>
    </source>
</evidence>
<dbReference type="EMBL" id="CADCWJ010000815">
    <property type="protein sequence ID" value="CAA9584002.1"/>
    <property type="molecule type" value="Genomic_DNA"/>
</dbReference>
<organism evidence="4">
    <name type="scientific">uncultured Thermomicrobiales bacterium</name>
    <dbReference type="NCBI Taxonomy" id="1645740"/>
    <lineage>
        <taxon>Bacteria</taxon>
        <taxon>Pseudomonadati</taxon>
        <taxon>Thermomicrobiota</taxon>
        <taxon>Thermomicrobia</taxon>
        <taxon>Thermomicrobiales</taxon>
        <taxon>environmental samples</taxon>
    </lineage>
</organism>
<feature type="domain" description="Excalibur calcium-binding" evidence="3">
    <location>
        <begin position="30"/>
        <end position="67"/>
    </location>
</feature>
<evidence type="ECO:0000256" key="1">
    <source>
        <dbReference type="SAM" id="MobiDB-lite"/>
    </source>
</evidence>
<reference evidence="4" key="1">
    <citation type="submission" date="2020-02" db="EMBL/GenBank/DDBJ databases">
        <authorList>
            <person name="Meier V. D."/>
        </authorList>
    </citation>
    <scope>NUCLEOTIDE SEQUENCE</scope>
    <source>
        <strain evidence="4">AVDCRST_MAG87</strain>
    </source>
</reference>
<feature type="compositionally biased region" description="Basic and acidic residues" evidence="1">
    <location>
        <begin position="125"/>
        <end position="143"/>
    </location>
</feature>
<feature type="chain" id="PRO_5027035530" description="Excalibur calcium-binding domain-containing protein" evidence="2">
    <location>
        <begin position="21"/>
        <end position="219"/>
    </location>
</feature>
<evidence type="ECO:0000256" key="2">
    <source>
        <dbReference type="SAM" id="SignalP"/>
    </source>
</evidence>
<gene>
    <name evidence="4" type="ORF">AVDCRST_MAG87-3708</name>
</gene>
<dbReference type="InterPro" id="IPR008613">
    <property type="entry name" value="Excalibur_Ca-bd_domain"/>
</dbReference>
<accession>A0A6J4VVE1</accession>
<feature type="signal peptide" evidence="2">
    <location>
        <begin position="1"/>
        <end position="20"/>
    </location>
</feature>
<sequence length="219" mass="23705">MGRSLRAASVIVTLATLLLAGAISSMDMEGDRDCGHFGSREEAQAELEATPSDPDRLDGNNDGIACEDHDYSAGTPADEEAASPVATPLGGTLDIDLRRRNLNCADFLSQQAAQAELNANPADPHGLDRNNDGQACEDHDYRAQGKGGAFTRAAARDMDVPPRIPATRGSDSPTLRSRRPTRRESGQLRGWRKRPPNAGRRQLIHDRGTWQGRRIVNEA</sequence>
<evidence type="ECO:0000313" key="4">
    <source>
        <dbReference type="EMBL" id="CAA9584002.1"/>
    </source>
</evidence>
<proteinExistence type="predicted"/>
<feature type="region of interest" description="Disordered" evidence="1">
    <location>
        <begin position="155"/>
        <end position="201"/>
    </location>
</feature>
<protein>
    <recommendedName>
        <fullName evidence="3">Excalibur calcium-binding domain-containing protein</fullName>
    </recommendedName>
</protein>
<feature type="domain" description="Excalibur calcium-binding" evidence="3">
    <location>
        <begin position="100"/>
        <end position="137"/>
    </location>
</feature>
<keyword evidence="2" id="KW-0732">Signal</keyword>
<name>A0A6J4VVE1_9BACT</name>
<dbReference type="AlphaFoldDB" id="A0A6J4VVE1"/>
<feature type="region of interest" description="Disordered" evidence="1">
    <location>
        <begin position="119"/>
        <end position="143"/>
    </location>
</feature>
<dbReference type="Pfam" id="PF05901">
    <property type="entry name" value="Excalibur"/>
    <property type="match status" value="2"/>
</dbReference>